<sequence length="139" mass="15048">MSADIKGDNQPYDDINITPMLDLAYVLLVTFIILTTASVQGVKVRSPQTQAQNNLAKPQTRAVTITADGAVYLDAYPVDMRQLHDTLAQYKSANPNLPVVLKADAAAQYDKVMEVLETVKQLDITEIGLVTKRAGSDGG</sequence>
<dbReference type="Pfam" id="PF02472">
    <property type="entry name" value="ExbD"/>
    <property type="match status" value="1"/>
</dbReference>
<evidence type="ECO:0000256" key="8">
    <source>
        <dbReference type="ARBA" id="ARBA00022692"/>
    </source>
</evidence>
<evidence type="ECO:0000256" key="4">
    <source>
        <dbReference type="ARBA" id="ARBA00011471"/>
    </source>
</evidence>
<evidence type="ECO:0000256" key="1">
    <source>
        <dbReference type="ARBA" id="ARBA00003540"/>
    </source>
</evidence>
<reference evidence="14 15" key="1">
    <citation type="submission" date="2023-11" db="EMBL/GenBank/DDBJ databases">
        <title>Paucibacter sp. nov., isolated from fresh soil in Korea.</title>
        <authorList>
            <person name="Le N.T.T."/>
        </authorList>
    </citation>
    <scope>NUCLEOTIDE SEQUENCE [LARGE SCALE GENOMIC DNA]</scope>
    <source>
        <strain evidence="14 15">R3-3</strain>
    </source>
</reference>
<evidence type="ECO:0000256" key="12">
    <source>
        <dbReference type="RuleBase" id="RU003879"/>
    </source>
</evidence>
<evidence type="ECO:0000256" key="9">
    <source>
        <dbReference type="ARBA" id="ARBA00022927"/>
    </source>
</evidence>
<comment type="subcellular location">
    <subcellularLocation>
        <location evidence="2">Cell inner membrane</location>
        <topology evidence="2">Single-pass type II membrane protein</topology>
    </subcellularLocation>
    <subcellularLocation>
        <location evidence="12">Cell membrane</location>
        <topology evidence="12">Single-pass type II membrane protein</topology>
    </subcellularLocation>
</comment>
<dbReference type="RefSeq" id="WP_320421192.1">
    <property type="nucleotide sequence ID" value="NZ_JAXCLA010000001.1"/>
</dbReference>
<protein>
    <submittedName>
        <fullName evidence="14">Biopolymer transporter ExbD</fullName>
    </submittedName>
</protein>
<dbReference type="EMBL" id="JAXCLA010000001">
    <property type="protein sequence ID" value="MDY0743324.1"/>
    <property type="molecule type" value="Genomic_DNA"/>
</dbReference>
<accession>A0ABU5DDI7</accession>
<evidence type="ECO:0000256" key="13">
    <source>
        <dbReference type="SAM" id="Phobius"/>
    </source>
</evidence>
<keyword evidence="6" id="KW-1003">Cell membrane</keyword>
<dbReference type="Proteomes" id="UP001285263">
    <property type="component" value="Unassembled WGS sequence"/>
</dbReference>
<proteinExistence type="inferred from homology"/>
<dbReference type="InterPro" id="IPR003400">
    <property type="entry name" value="ExbD"/>
</dbReference>
<evidence type="ECO:0000256" key="7">
    <source>
        <dbReference type="ARBA" id="ARBA00022519"/>
    </source>
</evidence>
<evidence type="ECO:0000256" key="5">
    <source>
        <dbReference type="ARBA" id="ARBA00022448"/>
    </source>
</evidence>
<keyword evidence="10 13" id="KW-1133">Transmembrane helix</keyword>
<evidence type="ECO:0000256" key="11">
    <source>
        <dbReference type="ARBA" id="ARBA00023136"/>
    </source>
</evidence>
<feature type="transmembrane region" description="Helical" evidence="13">
    <location>
        <begin position="23"/>
        <end position="42"/>
    </location>
</feature>
<evidence type="ECO:0000256" key="3">
    <source>
        <dbReference type="ARBA" id="ARBA00005811"/>
    </source>
</evidence>
<evidence type="ECO:0000256" key="10">
    <source>
        <dbReference type="ARBA" id="ARBA00022989"/>
    </source>
</evidence>
<keyword evidence="7" id="KW-0997">Cell inner membrane</keyword>
<dbReference type="PANTHER" id="PTHR30558">
    <property type="entry name" value="EXBD MEMBRANE COMPONENT OF PMF-DRIVEN MACROMOLECULE IMPORT SYSTEM"/>
    <property type="match status" value="1"/>
</dbReference>
<organism evidence="14 15">
    <name type="scientific">Roseateles agri</name>
    <dbReference type="NCBI Taxonomy" id="3098619"/>
    <lineage>
        <taxon>Bacteria</taxon>
        <taxon>Pseudomonadati</taxon>
        <taxon>Pseudomonadota</taxon>
        <taxon>Betaproteobacteria</taxon>
        <taxon>Burkholderiales</taxon>
        <taxon>Sphaerotilaceae</taxon>
        <taxon>Roseateles</taxon>
    </lineage>
</organism>
<dbReference type="Gene3D" id="3.30.420.270">
    <property type="match status" value="1"/>
</dbReference>
<keyword evidence="8 12" id="KW-0812">Transmembrane</keyword>
<evidence type="ECO:0000256" key="2">
    <source>
        <dbReference type="ARBA" id="ARBA00004249"/>
    </source>
</evidence>
<comment type="similarity">
    <text evidence="3 12">Belongs to the ExbD/TolR family.</text>
</comment>
<comment type="subunit">
    <text evidence="4">The accessory proteins ExbB and ExbD seem to form a complex with TonB.</text>
</comment>
<dbReference type="PANTHER" id="PTHR30558:SF12">
    <property type="entry name" value="BIOPOLYMER TRANSPORT PROTEIN EXBD"/>
    <property type="match status" value="1"/>
</dbReference>
<keyword evidence="15" id="KW-1185">Reference proteome</keyword>
<keyword evidence="9 12" id="KW-0653">Protein transport</keyword>
<evidence type="ECO:0000256" key="6">
    <source>
        <dbReference type="ARBA" id="ARBA00022475"/>
    </source>
</evidence>
<evidence type="ECO:0000313" key="14">
    <source>
        <dbReference type="EMBL" id="MDY0743324.1"/>
    </source>
</evidence>
<keyword evidence="11 13" id="KW-0472">Membrane</keyword>
<evidence type="ECO:0000313" key="15">
    <source>
        <dbReference type="Proteomes" id="UP001285263"/>
    </source>
</evidence>
<gene>
    <name evidence="14" type="ORF">SNE35_02345</name>
</gene>
<keyword evidence="5 12" id="KW-0813">Transport</keyword>
<comment type="function">
    <text evidence="1">Involved in the TonB-dependent energy-dependent transport of various receptor-bound substrates.</text>
</comment>
<name>A0ABU5DDI7_9BURK</name>
<comment type="caution">
    <text evidence="14">The sequence shown here is derived from an EMBL/GenBank/DDBJ whole genome shotgun (WGS) entry which is preliminary data.</text>
</comment>